<evidence type="ECO:0000256" key="3">
    <source>
        <dbReference type="ARBA" id="ARBA00023315"/>
    </source>
</evidence>
<dbReference type="PANTHER" id="PTHR23416:SF23">
    <property type="entry name" value="ACETYLTRANSFERASE C18B11.09C-RELATED"/>
    <property type="match status" value="1"/>
</dbReference>
<dbReference type="SUPFAM" id="SSF51161">
    <property type="entry name" value="Trimeric LpxA-like enzymes"/>
    <property type="match status" value="1"/>
</dbReference>
<dbReference type="CDD" id="cd03357">
    <property type="entry name" value="LbH_MAT_GAT"/>
    <property type="match status" value="1"/>
</dbReference>
<evidence type="ECO:0000256" key="1">
    <source>
        <dbReference type="ARBA" id="ARBA00007274"/>
    </source>
</evidence>
<reference evidence="5 6" key="1">
    <citation type="journal article" date="2015" name="Genome Announc.">
        <title>Expanding the biotechnology potential of lactobacilli through comparative genomics of 213 strains and associated genera.</title>
        <authorList>
            <person name="Sun Z."/>
            <person name="Harris H.M."/>
            <person name="McCann A."/>
            <person name="Guo C."/>
            <person name="Argimon S."/>
            <person name="Zhang W."/>
            <person name="Yang X."/>
            <person name="Jeffery I.B."/>
            <person name="Cooney J.C."/>
            <person name="Kagawa T.F."/>
            <person name="Liu W."/>
            <person name="Song Y."/>
            <person name="Salvetti E."/>
            <person name="Wrobel A."/>
            <person name="Rasinkangas P."/>
            <person name="Parkhill J."/>
            <person name="Rea M.C."/>
            <person name="O'Sullivan O."/>
            <person name="Ritari J."/>
            <person name="Douillard F.P."/>
            <person name="Paul Ross R."/>
            <person name="Yang R."/>
            <person name="Briner A.E."/>
            <person name="Felis G.E."/>
            <person name="de Vos W.M."/>
            <person name="Barrangou R."/>
            <person name="Klaenhammer T.R."/>
            <person name="Caufield P.W."/>
            <person name="Cui Y."/>
            <person name="Zhang H."/>
            <person name="O'Toole P.W."/>
        </authorList>
    </citation>
    <scope>NUCLEOTIDE SEQUENCE [LARGE SCALE GENOMIC DNA]</scope>
    <source>
        <strain evidence="5 6">DSM 20405</strain>
    </source>
</reference>
<sequence length="191" mass="21297">MMSEKEKMEKGMWYDANYDPELFALRKRAQAKALKLSAMPHDQFEERNKAIKELLGYMPEEFDLVTPFMVDYGVNIHIGKSVFINANCYFMDCANITIGEHTFIGPYCGLYTATHPLSYKQRNKGLEKALPITIGKNCWLGGNVSIMPGVTIGDGCVIAAGAVVNRDVEENCLVAGVPAKVIRKIDQNELL</sequence>
<dbReference type="PANTHER" id="PTHR23416">
    <property type="entry name" value="SIALIC ACID SYNTHASE-RELATED"/>
    <property type="match status" value="1"/>
</dbReference>
<keyword evidence="6" id="KW-1185">Reference proteome</keyword>
<dbReference type="PATRIC" id="fig|1410657.5.peg.1936"/>
<name>A0A0R2GZS0_9FIRM</name>
<dbReference type="RefSeq" id="WP_031589880.1">
    <property type="nucleotide sequence ID" value="NZ_JNKN01000060.1"/>
</dbReference>
<gene>
    <name evidence="5" type="ORF">IV49_GL001874</name>
</gene>
<organism evidence="5 6">
    <name type="scientific">Kandleria vitulina DSM 20405</name>
    <dbReference type="NCBI Taxonomy" id="1410657"/>
    <lineage>
        <taxon>Bacteria</taxon>
        <taxon>Bacillati</taxon>
        <taxon>Bacillota</taxon>
        <taxon>Erysipelotrichia</taxon>
        <taxon>Erysipelotrichales</taxon>
        <taxon>Coprobacillaceae</taxon>
        <taxon>Kandleria</taxon>
    </lineage>
</organism>
<dbReference type="InterPro" id="IPR011004">
    <property type="entry name" value="Trimer_LpxA-like_sf"/>
</dbReference>
<keyword evidence="3" id="KW-0012">Acyltransferase</keyword>
<dbReference type="Gene3D" id="2.160.10.10">
    <property type="entry name" value="Hexapeptide repeat proteins"/>
    <property type="match status" value="1"/>
</dbReference>
<proteinExistence type="inferred from homology"/>
<feature type="domain" description="Maltose/galactoside acetyltransferase" evidence="4">
    <location>
        <begin position="5"/>
        <end position="60"/>
    </location>
</feature>
<dbReference type="SMART" id="SM01266">
    <property type="entry name" value="Mac"/>
    <property type="match status" value="1"/>
</dbReference>
<dbReference type="EMBL" id="JQBL01000065">
    <property type="protein sequence ID" value="KRN45774.1"/>
    <property type="molecule type" value="Genomic_DNA"/>
</dbReference>
<dbReference type="FunFam" id="2.160.10.10:FF:000025">
    <property type="entry name" value="Hexapeptide-repeat containing-acetyltransferase"/>
    <property type="match status" value="1"/>
</dbReference>
<dbReference type="GO" id="GO:0016407">
    <property type="term" value="F:acetyltransferase activity"/>
    <property type="evidence" value="ECO:0007669"/>
    <property type="project" value="InterPro"/>
</dbReference>
<accession>A0A0R2GZS0</accession>
<evidence type="ECO:0000256" key="2">
    <source>
        <dbReference type="ARBA" id="ARBA00022679"/>
    </source>
</evidence>
<dbReference type="InterPro" id="IPR001451">
    <property type="entry name" value="Hexapep"/>
</dbReference>
<dbReference type="Pfam" id="PF12464">
    <property type="entry name" value="Mac"/>
    <property type="match status" value="1"/>
</dbReference>
<dbReference type="Proteomes" id="UP000051841">
    <property type="component" value="Unassembled WGS sequence"/>
</dbReference>
<evidence type="ECO:0000259" key="4">
    <source>
        <dbReference type="SMART" id="SM01266"/>
    </source>
</evidence>
<dbReference type="GO" id="GO:0008374">
    <property type="term" value="F:O-acyltransferase activity"/>
    <property type="evidence" value="ECO:0007669"/>
    <property type="project" value="TreeGrafter"/>
</dbReference>
<dbReference type="InterPro" id="IPR051159">
    <property type="entry name" value="Hexapeptide_acetyltransf"/>
</dbReference>
<protein>
    <submittedName>
        <fullName evidence="5">Maltose O-acetyltransferase</fullName>
    </submittedName>
</protein>
<dbReference type="InterPro" id="IPR024688">
    <property type="entry name" value="Mac_dom"/>
</dbReference>
<dbReference type="Pfam" id="PF00132">
    <property type="entry name" value="Hexapep"/>
    <property type="match status" value="1"/>
</dbReference>
<keyword evidence="2 5" id="KW-0808">Transferase</keyword>
<evidence type="ECO:0000313" key="6">
    <source>
        <dbReference type="Proteomes" id="UP000051841"/>
    </source>
</evidence>
<evidence type="ECO:0000313" key="5">
    <source>
        <dbReference type="EMBL" id="KRN45774.1"/>
    </source>
</evidence>
<comment type="caution">
    <text evidence="5">The sequence shown here is derived from an EMBL/GenBank/DDBJ whole genome shotgun (WGS) entry which is preliminary data.</text>
</comment>
<dbReference type="AlphaFoldDB" id="A0A0R2GZS0"/>
<comment type="similarity">
    <text evidence="1">Belongs to the transferase hexapeptide repeat family.</text>
</comment>